<evidence type="ECO:0000313" key="2">
    <source>
        <dbReference type="Proteomes" id="UP000790377"/>
    </source>
</evidence>
<name>A0ACB8ANM2_9AGAM</name>
<comment type="caution">
    <text evidence="1">The sequence shown here is derived from an EMBL/GenBank/DDBJ whole genome shotgun (WGS) entry which is preliminary data.</text>
</comment>
<dbReference type="Proteomes" id="UP000790377">
    <property type="component" value="Unassembled WGS sequence"/>
</dbReference>
<feature type="non-terminal residue" evidence="1">
    <location>
        <position position="1"/>
    </location>
</feature>
<dbReference type="EMBL" id="MU267612">
    <property type="protein sequence ID" value="KAH7914536.1"/>
    <property type="molecule type" value="Genomic_DNA"/>
</dbReference>
<sequence>GWKSCVHPEGALYFFHSASRVYTDYDVREPHAAETLQLCINSLQDELTKLNITLSSNIDVMMDLVKTGKKWACKYYLINHGTRCLFWVHPMNTGRLVGHVKGITHAAQLRFALETQYWRVNLKHVEYYPHEQTLKKEIYEEFADIVVHANAEAITSSTYLAPFDKEELSKMLDLMGALNGNEIYTSSHRTSSLKRLVRGEEGGPTLFYLCDRYEFTVLVTANIRFFNFCGQPGARLDADQSVYAKSKIELDRKSALLAFMNLILFGAPEAHINGLQKVWVDETVNHARWTDFTNNLYNEWNGFTIYSTVMLAVDVSFLAVPGVDPGNPVQQTLATIAIYLSTMNAVGSLVISLLLVGQSRKKGRESMENAATFMSRMTKTRLRTESLGIMYSLPYALLMWGMVWFIVALSFTMFRTSEAITRAAVGIDWAIIAAFVLLPVWASKEGTFIEAYESWRSSRAIATQKNKRKPEKKEGANGASRAGGSPTPTGRKQSDPEQGKLQLSP</sequence>
<gene>
    <name evidence="1" type="ORF">BJ138DRAFT_999902</name>
</gene>
<reference evidence="1" key="1">
    <citation type="journal article" date="2021" name="New Phytol.">
        <title>Evolutionary innovations through gain and loss of genes in the ectomycorrhizal Boletales.</title>
        <authorList>
            <person name="Wu G."/>
            <person name="Miyauchi S."/>
            <person name="Morin E."/>
            <person name="Kuo A."/>
            <person name="Drula E."/>
            <person name="Varga T."/>
            <person name="Kohler A."/>
            <person name="Feng B."/>
            <person name="Cao Y."/>
            <person name="Lipzen A."/>
            <person name="Daum C."/>
            <person name="Hundley H."/>
            <person name="Pangilinan J."/>
            <person name="Johnson J."/>
            <person name="Barry K."/>
            <person name="LaButti K."/>
            <person name="Ng V."/>
            <person name="Ahrendt S."/>
            <person name="Min B."/>
            <person name="Choi I.G."/>
            <person name="Park H."/>
            <person name="Plett J.M."/>
            <person name="Magnuson J."/>
            <person name="Spatafora J.W."/>
            <person name="Nagy L.G."/>
            <person name="Henrissat B."/>
            <person name="Grigoriev I.V."/>
            <person name="Yang Z.L."/>
            <person name="Xu J."/>
            <person name="Martin F.M."/>
        </authorList>
    </citation>
    <scope>NUCLEOTIDE SEQUENCE</scope>
    <source>
        <strain evidence="1">ATCC 28755</strain>
    </source>
</reference>
<accession>A0ACB8ANM2</accession>
<organism evidence="1 2">
    <name type="scientific">Hygrophoropsis aurantiaca</name>
    <dbReference type="NCBI Taxonomy" id="72124"/>
    <lineage>
        <taxon>Eukaryota</taxon>
        <taxon>Fungi</taxon>
        <taxon>Dikarya</taxon>
        <taxon>Basidiomycota</taxon>
        <taxon>Agaricomycotina</taxon>
        <taxon>Agaricomycetes</taxon>
        <taxon>Agaricomycetidae</taxon>
        <taxon>Boletales</taxon>
        <taxon>Coniophorineae</taxon>
        <taxon>Hygrophoropsidaceae</taxon>
        <taxon>Hygrophoropsis</taxon>
    </lineage>
</organism>
<protein>
    <submittedName>
        <fullName evidence="1">Uncharacterized protein</fullName>
    </submittedName>
</protein>
<keyword evidence="2" id="KW-1185">Reference proteome</keyword>
<proteinExistence type="predicted"/>
<evidence type="ECO:0000313" key="1">
    <source>
        <dbReference type="EMBL" id="KAH7914536.1"/>
    </source>
</evidence>